<accession>A0A2Z2NSD4</accession>
<evidence type="ECO:0000313" key="3">
    <source>
        <dbReference type="Proteomes" id="UP000250079"/>
    </source>
</evidence>
<sequence length="435" mass="50121">MKLLTEKNLEAEIAIDKKMLTLAEGRTTPPEDMTIAPFDGNPNKEQAASIIKLLFGVVPKYDPELSKRLCMSNWTGDPLSDVAILKIRRRGDEPHQIIEQFLEGGIDAVENPPPELEAIWKDVSEDPEWLDWDKLELGAKAYRGYGVYGFQFQGIATLDGYRSRNIARTLMSTGQYSDETAFKRFLLTCNFWTEVSETGGMRTFGDGWKVALRVRLLHTLIRRAVFSSERWEPDVFGMPINQLGLLGAPVISSLVMGVSSRKLGWKLSDEEIEGIMHLWRYVSHVMGYDNSVVPFPETIEEGRHLFYQLLLQTKLSDDPDGIRLCKSFMDCFEPPKEFKGLEKFKRWWEYKANLAMTLLFVSPETRKVAEIRAGKFWGIVYFIITVPMNIIRSKRRLKNPAYAEKLDKKISKERREWVEKQLGEADLVYRPKSKY</sequence>
<reference evidence="2 3" key="1">
    <citation type="submission" date="2016-12" db="EMBL/GenBank/DDBJ databases">
        <authorList>
            <person name="Song W.-J."/>
            <person name="Kurnit D.M."/>
        </authorList>
    </citation>
    <scope>NUCLEOTIDE SEQUENCE [LARGE SCALE GENOMIC DNA]</scope>
    <source>
        <strain evidence="2 3">IMCC3135</strain>
    </source>
</reference>
<dbReference type="EMBL" id="CP018632">
    <property type="protein sequence ID" value="ASJ72921.1"/>
    <property type="molecule type" value="Genomic_DNA"/>
</dbReference>
<feature type="domain" description="ER-bound oxygenase mpaB/mpaB'/Rubber oxygenase catalytic" evidence="1">
    <location>
        <begin position="173"/>
        <end position="349"/>
    </location>
</feature>
<dbReference type="InterPro" id="IPR037473">
    <property type="entry name" value="Lcp-like"/>
</dbReference>
<dbReference type="PANTHER" id="PTHR37539:SF1">
    <property type="entry name" value="ER-BOUND OXYGENASE MPAB_MPAB'_RUBBER OXYGENASE CATALYTIC DOMAIN-CONTAINING PROTEIN"/>
    <property type="match status" value="1"/>
</dbReference>
<evidence type="ECO:0000259" key="1">
    <source>
        <dbReference type="Pfam" id="PF09995"/>
    </source>
</evidence>
<dbReference type="GO" id="GO:0016491">
    <property type="term" value="F:oxidoreductase activity"/>
    <property type="evidence" value="ECO:0007669"/>
    <property type="project" value="InterPro"/>
</dbReference>
<organism evidence="2 3">
    <name type="scientific">Granulosicoccus antarcticus IMCC3135</name>
    <dbReference type="NCBI Taxonomy" id="1192854"/>
    <lineage>
        <taxon>Bacteria</taxon>
        <taxon>Pseudomonadati</taxon>
        <taxon>Pseudomonadota</taxon>
        <taxon>Gammaproteobacteria</taxon>
        <taxon>Chromatiales</taxon>
        <taxon>Granulosicoccaceae</taxon>
        <taxon>Granulosicoccus</taxon>
    </lineage>
</organism>
<dbReference type="OrthoDB" id="6072815at2"/>
<dbReference type="Pfam" id="PF09995">
    <property type="entry name" value="MPAB_Lcp_cat"/>
    <property type="match status" value="1"/>
</dbReference>
<dbReference type="AlphaFoldDB" id="A0A2Z2NSD4"/>
<name>A0A2Z2NSD4_9GAMM</name>
<protein>
    <recommendedName>
        <fullName evidence="1">ER-bound oxygenase mpaB/mpaB'/Rubber oxygenase catalytic domain-containing protein</fullName>
    </recommendedName>
</protein>
<evidence type="ECO:0000313" key="2">
    <source>
        <dbReference type="EMBL" id="ASJ72921.1"/>
    </source>
</evidence>
<dbReference type="RefSeq" id="WP_088918188.1">
    <property type="nucleotide sequence ID" value="NZ_CP018632.1"/>
</dbReference>
<gene>
    <name evidence="2" type="ORF">IMCC3135_14180</name>
</gene>
<dbReference type="PANTHER" id="PTHR37539">
    <property type="entry name" value="SECRETED PROTEIN-RELATED"/>
    <property type="match status" value="1"/>
</dbReference>
<proteinExistence type="predicted"/>
<dbReference type="KEGG" id="gai:IMCC3135_14180"/>
<keyword evidence="3" id="KW-1185">Reference proteome</keyword>
<dbReference type="InterPro" id="IPR018713">
    <property type="entry name" value="MPAB/Lcp_cat_dom"/>
</dbReference>
<dbReference type="Proteomes" id="UP000250079">
    <property type="component" value="Chromosome"/>
</dbReference>